<dbReference type="OrthoDB" id="2679643at2759"/>
<dbReference type="KEGG" id="sla:SERLADRAFT_463109"/>
<evidence type="ECO:0000256" key="1">
    <source>
        <dbReference type="SAM" id="Phobius"/>
    </source>
</evidence>
<protein>
    <submittedName>
        <fullName evidence="2">Uncharacterized protein</fullName>
    </submittedName>
</protein>
<gene>
    <name evidence="2" type="ORF">SERLADRAFT_463109</name>
</gene>
<accession>F8NRD7</accession>
<evidence type="ECO:0000313" key="2">
    <source>
        <dbReference type="EMBL" id="EGO26256.1"/>
    </source>
</evidence>
<dbReference type="HOGENOM" id="CLU_1797634_0_0_1"/>
<proteinExistence type="predicted"/>
<dbReference type="AlphaFoldDB" id="F8NRD7"/>
<dbReference type="GeneID" id="18818495"/>
<evidence type="ECO:0000313" key="3">
    <source>
        <dbReference type="Proteomes" id="UP000008064"/>
    </source>
</evidence>
<organism evidence="3">
    <name type="scientific">Serpula lacrymans var. lacrymans (strain S7.9)</name>
    <name type="common">Dry rot fungus</name>
    <dbReference type="NCBI Taxonomy" id="578457"/>
    <lineage>
        <taxon>Eukaryota</taxon>
        <taxon>Fungi</taxon>
        <taxon>Dikarya</taxon>
        <taxon>Basidiomycota</taxon>
        <taxon>Agaricomycotina</taxon>
        <taxon>Agaricomycetes</taxon>
        <taxon>Agaricomycetidae</taxon>
        <taxon>Boletales</taxon>
        <taxon>Coniophorineae</taxon>
        <taxon>Serpulaceae</taxon>
        <taxon>Serpula</taxon>
    </lineage>
</organism>
<dbReference type="EMBL" id="GL945432">
    <property type="protein sequence ID" value="EGO26256.1"/>
    <property type="molecule type" value="Genomic_DNA"/>
</dbReference>
<dbReference type="RefSeq" id="XP_007316429.1">
    <property type="nucleotide sequence ID" value="XM_007316367.1"/>
</dbReference>
<keyword evidence="1" id="KW-1133">Transmembrane helix</keyword>
<keyword evidence="1" id="KW-0812">Transmembrane</keyword>
<name>F8NRD7_SERL9</name>
<feature type="transmembrane region" description="Helical" evidence="1">
    <location>
        <begin position="25"/>
        <end position="43"/>
    </location>
</feature>
<keyword evidence="1" id="KW-0472">Membrane</keyword>
<dbReference type="Proteomes" id="UP000008064">
    <property type="component" value="Unassembled WGS sequence"/>
</dbReference>
<reference evidence="3" key="1">
    <citation type="journal article" date="2011" name="Science">
        <title>The plant cell wall-decomposing machinery underlies the functional diversity of forest fungi.</title>
        <authorList>
            <person name="Eastwood D.C."/>
            <person name="Floudas D."/>
            <person name="Binder M."/>
            <person name="Majcherczyk A."/>
            <person name="Schneider P."/>
            <person name="Aerts A."/>
            <person name="Asiegbu F.O."/>
            <person name="Baker S.E."/>
            <person name="Barry K."/>
            <person name="Bendiksby M."/>
            <person name="Blumentritt M."/>
            <person name="Coutinho P.M."/>
            <person name="Cullen D."/>
            <person name="de Vries R.P."/>
            <person name="Gathman A."/>
            <person name="Goodell B."/>
            <person name="Henrissat B."/>
            <person name="Ihrmark K."/>
            <person name="Kauserud H."/>
            <person name="Kohler A."/>
            <person name="LaButti K."/>
            <person name="Lapidus A."/>
            <person name="Lavin J.L."/>
            <person name="Lee Y.-H."/>
            <person name="Lindquist E."/>
            <person name="Lilly W."/>
            <person name="Lucas S."/>
            <person name="Morin E."/>
            <person name="Murat C."/>
            <person name="Oguiza J.A."/>
            <person name="Park J."/>
            <person name="Pisabarro A.G."/>
            <person name="Riley R."/>
            <person name="Rosling A."/>
            <person name="Salamov A."/>
            <person name="Schmidt O."/>
            <person name="Schmutz J."/>
            <person name="Skrede I."/>
            <person name="Stenlid J."/>
            <person name="Wiebenga A."/>
            <person name="Xie X."/>
            <person name="Kuees U."/>
            <person name="Hibbett D.S."/>
            <person name="Hoffmeister D."/>
            <person name="Hoegberg N."/>
            <person name="Martin F."/>
            <person name="Grigoriev I.V."/>
            <person name="Watkinson S.C."/>
        </authorList>
    </citation>
    <scope>NUCLEOTIDE SEQUENCE [LARGE SCALE GENOMIC DNA]</scope>
    <source>
        <strain evidence="3">S7.9</strain>
    </source>
</reference>
<feature type="transmembrane region" description="Helical" evidence="1">
    <location>
        <begin position="73"/>
        <end position="92"/>
    </location>
</feature>
<feature type="transmembrane region" description="Helical" evidence="1">
    <location>
        <begin position="113"/>
        <end position="134"/>
    </location>
</feature>
<sequence>MVLMQAVVTFQVWHLFTHSKLAQSIIAHIYLACTFSQTILMGYTYHKSPLIRAPIGANLTFCGYLPPITTWHVYIPAMVLHVTMYGLTVYRVKYSSASIVSRAFVRRFIGEGAPMYLIATAFFVLWLVAMAMSGHEGTIAGFNS</sequence>